<evidence type="ECO:0000313" key="3">
    <source>
        <dbReference type="Proteomes" id="UP000245802"/>
    </source>
</evidence>
<accession>A0A2Z3H3B0</accession>
<keyword evidence="1" id="KW-0812">Transmembrane</keyword>
<keyword evidence="3" id="KW-1185">Reference proteome</keyword>
<keyword evidence="1" id="KW-0472">Membrane</keyword>
<dbReference type="AlphaFoldDB" id="A0A2Z3H3B0"/>
<organism evidence="2 3">
    <name type="scientific">Gemmata obscuriglobus</name>
    <dbReference type="NCBI Taxonomy" id="114"/>
    <lineage>
        <taxon>Bacteria</taxon>
        <taxon>Pseudomonadati</taxon>
        <taxon>Planctomycetota</taxon>
        <taxon>Planctomycetia</taxon>
        <taxon>Gemmatales</taxon>
        <taxon>Gemmataceae</taxon>
        <taxon>Gemmata</taxon>
    </lineage>
</organism>
<reference evidence="2 3" key="1">
    <citation type="submission" date="2018-01" db="EMBL/GenBank/DDBJ databases">
        <title>G. obscuriglobus.</title>
        <authorList>
            <person name="Franke J."/>
            <person name="Blomberg W."/>
            <person name="Selmecki A."/>
        </authorList>
    </citation>
    <scope>NUCLEOTIDE SEQUENCE [LARGE SCALE GENOMIC DNA]</scope>
    <source>
        <strain evidence="2 3">DSM 5831</strain>
    </source>
</reference>
<protein>
    <submittedName>
        <fullName evidence="2">Uncharacterized protein</fullName>
    </submittedName>
</protein>
<feature type="transmembrane region" description="Helical" evidence="1">
    <location>
        <begin position="23"/>
        <end position="49"/>
    </location>
</feature>
<keyword evidence="1" id="KW-1133">Transmembrane helix</keyword>
<evidence type="ECO:0000313" key="2">
    <source>
        <dbReference type="EMBL" id="AWM37595.1"/>
    </source>
</evidence>
<sequence length="105" mass="12551">MTVRVPLIRFGQDNRPLAWWECFFFPIVMPAVFLLLGAAALASIPYFAVFPDHHAHEYDFGTERQQEVMRRYRQFASRVPVWRRVGRALAFPLRQARRRRTRRCT</sequence>
<proteinExistence type="predicted"/>
<gene>
    <name evidence="2" type="ORF">C1280_11660</name>
</gene>
<dbReference type="Proteomes" id="UP000245802">
    <property type="component" value="Chromosome"/>
</dbReference>
<dbReference type="KEGG" id="gog:C1280_11660"/>
<dbReference type="EMBL" id="CP025958">
    <property type="protein sequence ID" value="AWM37595.1"/>
    <property type="molecule type" value="Genomic_DNA"/>
</dbReference>
<name>A0A2Z3H3B0_9BACT</name>
<evidence type="ECO:0000256" key="1">
    <source>
        <dbReference type="SAM" id="Phobius"/>
    </source>
</evidence>